<gene>
    <name evidence="1" type="ORF">RNC47_27005</name>
</gene>
<reference evidence="2" key="1">
    <citation type="submission" date="2023-07" db="EMBL/GenBank/DDBJ databases">
        <title>30 novel species of actinomycetes from the DSMZ collection.</title>
        <authorList>
            <person name="Nouioui I."/>
        </authorList>
    </citation>
    <scope>NUCLEOTIDE SEQUENCE [LARGE SCALE GENOMIC DNA]</scope>
    <source>
        <strain evidence="2">DSM 44918</strain>
    </source>
</reference>
<dbReference type="RefSeq" id="WP_311602357.1">
    <property type="nucleotide sequence ID" value="NZ_JAVREM010000051.1"/>
</dbReference>
<organism evidence="1 2">
    <name type="scientific">Streptomyces millisiae</name>
    <dbReference type="NCBI Taxonomy" id="3075542"/>
    <lineage>
        <taxon>Bacteria</taxon>
        <taxon>Bacillati</taxon>
        <taxon>Actinomycetota</taxon>
        <taxon>Actinomycetes</taxon>
        <taxon>Kitasatosporales</taxon>
        <taxon>Streptomycetaceae</taxon>
        <taxon>Streptomyces</taxon>
    </lineage>
</organism>
<protein>
    <submittedName>
        <fullName evidence="1">DUF1015 domain-containing protein</fullName>
    </submittedName>
</protein>
<keyword evidence="2" id="KW-1185">Reference proteome</keyword>
<sequence length="425" mass="45746">MHAAGLDLAPFRALRYAPERVGNLADVISPPYDVVVRPDEQRDLETSDPHNIVRLILPRTPERAAATLREWRAAGVLVTHPRPALYVYEQRAAGRPPQRGLMGALRLTPPHERTVLPHEDVIPEVVAERAALARATEADLEPLLLAYRGAPDDTAVPALLERVTAGPPLLATPTDDTTEHRIWAVDDPAEIGAARVELARHRALIADGHHRWATRLRLATEHGGRPPWDRGLVLLVDTARHPLRLNPIHRVLTGLPPAEALAAAGTAFRVQPVAGPLDVALRALGAAPGNAFLLAADGAFHLLDRPDPALLARTVPTDRPAAWRTLDATVLDATLLGEVWRRPPGRPPLRARYLHSATAAVAQAAGSADGFAVLMRAAREDTVRALAEEGVTMPHKSTSFGPKPATGLLLRDLRDAGDEPGPIVA</sequence>
<dbReference type="PANTHER" id="PTHR36454:SF1">
    <property type="entry name" value="DUF1015 DOMAIN-CONTAINING PROTEIN"/>
    <property type="match status" value="1"/>
</dbReference>
<dbReference type="Proteomes" id="UP001183420">
    <property type="component" value="Unassembled WGS sequence"/>
</dbReference>
<name>A0ABU2LWP9_9ACTN</name>
<dbReference type="PIRSF" id="PIRSF033563">
    <property type="entry name" value="UCP033563"/>
    <property type="match status" value="1"/>
</dbReference>
<dbReference type="PANTHER" id="PTHR36454">
    <property type="entry name" value="LMO2823 PROTEIN"/>
    <property type="match status" value="1"/>
</dbReference>
<dbReference type="Pfam" id="PF06245">
    <property type="entry name" value="DUF1015"/>
    <property type="match status" value="1"/>
</dbReference>
<evidence type="ECO:0000313" key="1">
    <source>
        <dbReference type="EMBL" id="MDT0321989.1"/>
    </source>
</evidence>
<evidence type="ECO:0000313" key="2">
    <source>
        <dbReference type="Proteomes" id="UP001183420"/>
    </source>
</evidence>
<dbReference type="InterPro" id="IPR008323">
    <property type="entry name" value="UCP033563"/>
</dbReference>
<dbReference type="EMBL" id="JAVREM010000051">
    <property type="protein sequence ID" value="MDT0321989.1"/>
    <property type="molecule type" value="Genomic_DNA"/>
</dbReference>
<accession>A0ABU2LWP9</accession>
<comment type="caution">
    <text evidence="1">The sequence shown here is derived from an EMBL/GenBank/DDBJ whole genome shotgun (WGS) entry which is preliminary data.</text>
</comment>
<proteinExistence type="predicted"/>